<comment type="subcellular location">
    <subcellularLocation>
        <location evidence="5 7">Cytoplasm</location>
    </subcellularLocation>
</comment>
<dbReference type="GO" id="GO:0005737">
    <property type="term" value="C:cytoplasm"/>
    <property type="evidence" value="ECO:0007669"/>
    <property type="project" value="UniProtKB-SubCell"/>
</dbReference>
<evidence type="ECO:0000256" key="6">
    <source>
        <dbReference type="RuleBase" id="RU000642"/>
    </source>
</evidence>
<evidence type="ECO:0000256" key="5">
    <source>
        <dbReference type="HAMAP-Rule" id="MF_00050"/>
    </source>
</evidence>
<dbReference type="EMBL" id="RBXN01000009">
    <property type="protein sequence ID" value="RKT49749.1"/>
    <property type="molecule type" value="Genomic_DNA"/>
</dbReference>
<comment type="function">
    <text evidence="5 6">Associates with the EF-Tu.GDP complex and induces the exchange of GDP to GTP. It remains bound to the aminoacyl-tRNA.EF-Tu.GTP complex up to the GTP hydrolysis stage on the ribosome.</text>
</comment>
<dbReference type="PANTHER" id="PTHR11741:SF0">
    <property type="entry name" value="ELONGATION FACTOR TS, MITOCHONDRIAL"/>
    <property type="match status" value="1"/>
</dbReference>
<dbReference type="GeneID" id="92929204"/>
<keyword evidence="4 5" id="KW-0648">Protein biosynthesis</keyword>
<dbReference type="Gene3D" id="1.10.8.10">
    <property type="entry name" value="DNA helicase RuvA subunit, C-terminal domain"/>
    <property type="match status" value="1"/>
</dbReference>
<keyword evidence="3 5" id="KW-0251">Elongation factor</keyword>
<dbReference type="CDD" id="cd14275">
    <property type="entry name" value="UBA_EF-Ts"/>
    <property type="match status" value="1"/>
</dbReference>
<evidence type="ECO:0000259" key="8">
    <source>
        <dbReference type="Pfam" id="PF00889"/>
    </source>
</evidence>
<reference evidence="9 10" key="1">
    <citation type="submission" date="2018-10" db="EMBL/GenBank/DDBJ databases">
        <title>Genomic Encyclopedia of Archaeal and Bacterial Type Strains, Phase II (KMG-II): from individual species to whole genera.</title>
        <authorList>
            <person name="Goeker M."/>
        </authorList>
    </citation>
    <scope>NUCLEOTIDE SEQUENCE [LARGE SCALE GENOMIC DNA]</scope>
    <source>
        <strain evidence="9 10">NSB1</strain>
    </source>
</reference>
<comment type="similarity">
    <text evidence="1 5 6">Belongs to the EF-Ts family.</text>
</comment>
<dbReference type="InterPro" id="IPR001816">
    <property type="entry name" value="Transl_elong_EFTs/EF1B"/>
</dbReference>
<keyword evidence="5" id="KW-0963">Cytoplasm</keyword>
<dbReference type="InterPro" id="IPR009060">
    <property type="entry name" value="UBA-like_sf"/>
</dbReference>
<dbReference type="FunFam" id="1.10.8.10:FF:000001">
    <property type="entry name" value="Elongation factor Ts"/>
    <property type="match status" value="1"/>
</dbReference>
<name>A0A495VK74_9BACT</name>
<evidence type="ECO:0000256" key="3">
    <source>
        <dbReference type="ARBA" id="ARBA00022768"/>
    </source>
</evidence>
<dbReference type="Proteomes" id="UP000269493">
    <property type="component" value="Unassembled WGS sequence"/>
</dbReference>
<dbReference type="PROSITE" id="PS01126">
    <property type="entry name" value="EF_TS_1"/>
    <property type="match status" value="1"/>
</dbReference>
<protein>
    <recommendedName>
        <fullName evidence="2 5">Elongation factor Ts</fullName>
        <shortName evidence="5">EF-Ts</shortName>
    </recommendedName>
</protein>
<dbReference type="SUPFAM" id="SSF54713">
    <property type="entry name" value="Elongation factor Ts (EF-Ts), dimerisation domain"/>
    <property type="match status" value="1"/>
</dbReference>
<dbReference type="FunFam" id="1.10.286.20:FF:000001">
    <property type="entry name" value="Elongation factor Ts"/>
    <property type="match status" value="1"/>
</dbReference>
<feature type="domain" description="Translation elongation factor EFTs/EF1B dimerisation" evidence="8">
    <location>
        <begin position="70"/>
        <end position="271"/>
    </location>
</feature>
<dbReference type="SUPFAM" id="SSF46934">
    <property type="entry name" value="UBA-like"/>
    <property type="match status" value="1"/>
</dbReference>
<comment type="caution">
    <text evidence="9">The sequence shown here is derived from an EMBL/GenBank/DDBJ whole genome shotgun (WGS) entry which is preliminary data.</text>
</comment>
<accession>A0A495VK74</accession>
<dbReference type="InterPro" id="IPR036402">
    <property type="entry name" value="EF-Ts_dimer_sf"/>
</dbReference>
<dbReference type="RefSeq" id="WP_009319222.1">
    <property type="nucleotide sequence ID" value="NZ_KI440781.1"/>
</dbReference>
<sequence>MAVTMADITKLRKMTGAGMMDCKNALNEANGDFDGAMEIIRKRGQAIAAKREDREASEGCVLAATKGDFAAIVALKCETDFVAQNKDFVALTQSILDAALENKPADLEALKALTIDGRSIADLIVDRSGVTGEKMELGFYEFVQAPSTIFYIHPGNKLATIVGFNLPEVEYQVARDVAMQVAAMNPISVSRDEVPADVVAKELEIAKDKARQEGKKEEMLDKIAQGRINKFFQESTLLEQAFVKEPKESIQQYLKSHNKDLTVTAFKRITLNAE</sequence>
<dbReference type="InterPro" id="IPR014039">
    <property type="entry name" value="Transl_elong_EFTs/EF1B_dimer"/>
</dbReference>
<evidence type="ECO:0000256" key="1">
    <source>
        <dbReference type="ARBA" id="ARBA00005532"/>
    </source>
</evidence>
<evidence type="ECO:0000256" key="2">
    <source>
        <dbReference type="ARBA" id="ARBA00016956"/>
    </source>
</evidence>
<dbReference type="Gene3D" id="1.10.286.20">
    <property type="match status" value="1"/>
</dbReference>
<organism evidence="9 10">
    <name type="scientific">Coprobacter fastidiosus NSB1 = JCM 33896</name>
    <dbReference type="NCBI Taxonomy" id="1349822"/>
    <lineage>
        <taxon>Bacteria</taxon>
        <taxon>Pseudomonadati</taxon>
        <taxon>Bacteroidota</taxon>
        <taxon>Bacteroidia</taxon>
        <taxon>Bacteroidales</taxon>
        <taxon>Barnesiellaceae</taxon>
        <taxon>Coprobacter</taxon>
    </lineage>
</organism>
<dbReference type="Gene3D" id="3.30.479.20">
    <property type="entry name" value="Elongation factor Ts, dimerisation domain"/>
    <property type="match status" value="2"/>
</dbReference>
<dbReference type="OrthoDB" id="9808348at2"/>
<dbReference type="AlphaFoldDB" id="A0A495VK74"/>
<dbReference type="Pfam" id="PF00889">
    <property type="entry name" value="EF_TS"/>
    <property type="match status" value="1"/>
</dbReference>
<proteinExistence type="inferred from homology"/>
<dbReference type="PROSITE" id="PS01127">
    <property type="entry name" value="EF_TS_2"/>
    <property type="match status" value="1"/>
</dbReference>
<keyword evidence="10" id="KW-1185">Reference proteome</keyword>
<feature type="region of interest" description="Involved in Mg(2+) ion dislocation from EF-Tu" evidence="5">
    <location>
        <begin position="79"/>
        <end position="82"/>
    </location>
</feature>
<dbReference type="NCBIfam" id="TIGR00116">
    <property type="entry name" value="tsf"/>
    <property type="match status" value="1"/>
</dbReference>
<evidence type="ECO:0000313" key="10">
    <source>
        <dbReference type="Proteomes" id="UP000269493"/>
    </source>
</evidence>
<gene>
    <name evidence="5" type="primary">tsf</name>
    <name evidence="9" type="ORF">BC742_2335</name>
</gene>
<dbReference type="GO" id="GO:0003746">
    <property type="term" value="F:translation elongation factor activity"/>
    <property type="evidence" value="ECO:0007669"/>
    <property type="project" value="UniProtKB-UniRule"/>
</dbReference>
<dbReference type="InterPro" id="IPR018101">
    <property type="entry name" value="Transl_elong_Ts_CS"/>
</dbReference>
<evidence type="ECO:0000256" key="4">
    <source>
        <dbReference type="ARBA" id="ARBA00022917"/>
    </source>
</evidence>
<evidence type="ECO:0000256" key="7">
    <source>
        <dbReference type="RuleBase" id="RU000643"/>
    </source>
</evidence>
<evidence type="ECO:0000313" key="9">
    <source>
        <dbReference type="EMBL" id="RKT49749.1"/>
    </source>
</evidence>
<dbReference type="PANTHER" id="PTHR11741">
    <property type="entry name" value="ELONGATION FACTOR TS"/>
    <property type="match status" value="1"/>
</dbReference>
<dbReference type="HAMAP" id="MF_00050">
    <property type="entry name" value="EF_Ts"/>
    <property type="match status" value="1"/>
</dbReference>